<dbReference type="AlphaFoldDB" id="A0A8S3B6S7"/>
<feature type="region of interest" description="Disordered" evidence="1">
    <location>
        <begin position="40"/>
        <end position="59"/>
    </location>
</feature>
<dbReference type="EMBL" id="CAJOBI010145824">
    <property type="protein sequence ID" value="CAF4789067.1"/>
    <property type="molecule type" value="Genomic_DNA"/>
</dbReference>
<accession>A0A8S3B6S7</accession>
<gene>
    <name evidence="2" type="ORF">SMN809_LOCUS46678</name>
</gene>
<evidence type="ECO:0000313" key="2">
    <source>
        <dbReference type="EMBL" id="CAF4789067.1"/>
    </source>
</evidence>
<feature type="compositionally biased region" description="Basic and acidic residues" evidence="1">
    <location>
        <begin position="50"/>
        <end position="59"/>
    </location>
</feature>
<protein>
    <submittedName>
        <fullName evidence="2">Uncharacterized protein</fullName>
    </submittedName>
</protein>
<comment type="caution">
    <text evidence="2">The sequence shown here is derived from an EMBL/GenBank/DDBJ whole genome shotgun (WGS) entry which is preliminary data.</text>
</comment>
<reference evidence="2" key="1">
    <citation type="submission" date="2021-02" db="EMBL/GenBank/DDBJ databases">
        <authorList>
            <person name="Nowell W R."/>
        </authorList>
    </citation>
    <scope>NUCLEOTIDE SEQUENCE</scope>
</reference>
<sequence length="59" mass="6366">TDEEVAKVLDEILAGKLGRLPSVVVGGTVVKENERAVAATADVDSEEDEMERRLQALRS</sequence>
<feature type="non-terminal residue" evidence="2">
    <location>
        <position position="59"/>
    </location>
</feature>
<evidence type="ECO:0000313" key="3">
    <source>
        <dbReference type="Proteomes" id="UP000676336"/>
    </source>
</evidence>
<dbReference type="Proteomes" id="UP000676336">
    <property type="component" value="Unassembled WGS sequence"/>
</dbReference>
<proteinExistence type="predicted"/>
<evidence type="ECO:0000256" key="1">
    <source>
        <dbReference type="SAM" id="MobiDB-lite"/>
    </source>
</evidence>
<feature type="non-terminal residue" evidence="2">
    <location>
        <position position="1"/>
    </location>
</feature>
<name>A0A8S3B6S7_9BILA</name>
<organism evidence="2 3">
    <name type="scientific">Rotaria magnacalcarata</name>
    <dbReference type="NCBI Taxonomy" id="392030"/>
    <lineage>
        <taxon>Eukaryota</taxon>
        <taxon>Metazoa</taxon>
        <taxon>Spiralia</taxon>
        <taxon>Gnathifera</taxon>
        <taxon>Rotifera</taxon>
        <taxon>Eurotatoria</taxon>
        <taxon>Bdelloidea</taxon>
        <taxon>Philodinida</taxon>
        <taxon>Philodinidae</taxon>
        <taxon>Rotaria</taxon>
    </lineage>
</organism>